<keyword evidence="1" id="KW-0732">Signal</keyword>
<organism evidence="2 3">
    <name type="scientific">Hyalella azteca</name>
    <name type="common">Amphipod</name>
    <dbReference type="NCBI Taxonomy" id="294128"/>
    <lineage>
        <taxon>Eukaryota</taxon>
        <taxon>Metazoa</taxon>
        <taxon>Ecdysozoa</taxon>
        <taxon>Arthropoda</taxon>
        <taxon>Crustacea</taxon>
        <taxon>Multicrustacea</taxon>
        <taxon>Malacostraca</taxon>
        <taxon>Eumalacostraca</taxon>
        <taxon>Peracarida</taxon>
        <taxon>Amphipoda</taxon>
        <taxon>Senticaudata</taxon>
        <taxon>Talitrida</taxon>
        <taxon>Talitroidea</taxon>
        <taxon>Hyalellidae</taxon>
        <taxon>Hyalella</taxon>
    </lineage>
</organism>
<sequence length="355" mass="38436">MKRTVISVLAALTVMATLAALASSQLVSVTSPDPSRAGCASRSVGVIFKTFASKLSDGTQVVFELFRVSVGALSVMVIDERKMEAGLSFLQCAAGVSSQEHAFAPDIDGVCVAYKLRGSFCCVADGDINVYVRKDFVRNDNDTVYKVEDDTIIGYIPSLMFTLEELNAKQTKDDSFSSLDDTTVMVYKEDNIYLFDNTRYIDILTCMAPNSCGMVAAIKKTAQMSHVVVGNCGKQDKVIFDDRIVSHAGYGCVPFPDHVEDCSLTFTFNLVSGGGFFVWETSDFSTDGLCDGFKITYACPPDATPKDLCSLTAPAGFLMNANVPAVLRIEGTKTTNRKIIGFTVTFVDDFTPTTN</sequence>
<feature type="signal peptide" evidence="1">
    <location>
        <begin position="1"/>
        <end position="24"/>
    </location>
</feature>
<reference evidence="3" key="1">
    <citation type="submission" date="2025-08" db="UniProtKB">
        <authorList>
            <consortium name="RefSeq"/>
        </authorList>
    </citation>
    <scope>IDENTIFICATION</scope>
    <source>
        <tissue evidence="3">Whole organism</tissue>
    </source>
</reference>
<dbReference type="Proteomes" id="UP000694843">
    <property type="component" value="Unplaced"/>
</dbReference>
<proteinExistence type="predicted"/>
<keyword evidence="2" id="KW-1185">Reference proteome</keyword>
<protein>
    <submittedName>
        <fullName evidence="3">Uncharacterized protein LOC108664459</fullName>
    </submittedName>
</protein>
<dbReference type="RefSeq" id="XP_018006536.1">
    <property type="nucleotide sequence ID" value="XM_018151047.2"/>
</dbReference>
<evidence type="ECO:0000313" key="2">
    <source>
        <dbReference type="Proteomes" id="UP000694843"/>
    </source>
</evidence>
<dbReference type="GeneID" id="108664459"/>
<evidence type="ECO:0000256" key="1">
    <source>
        <dbReference type="SAM" id="SignalP"/>
    </source>
</evidence>
<evidence type="ECO:0000313" key="3">
    <source>
        <dbReference type="RefSeq" id="XP_018006536.1"/>
    </source>
</evidence>
<gene>
    <name evidence="3" type="primary">LOC108664459</name>
</gene>
<name>A0A8B7MYD4_HYAAZ</name>
<dbReference type="KEGG" id="hazt:108664459"/>
<dbReference type="AlphaFoldDB" id="A0A8B7MYD4"/>
<accession>A0A8B7MYD4</accession>
<feature type="chain" id="PRO_5034496482" evidence="1">
    <location>
        <begin position="25"/>
        <end position="355"/>
    </location>
</feature>